<dbReference type="EMBL" id="VSRR010001380">
    <property type="protein sequence ID" value="MPC24830.1"/>
    <property type="molecule type" value="Genomic_DNA"/>
</dbReference>
<evidence type="ECO:0000256" key="1">
    <source>
        <dbReference type="SAM" id="MobiDB-lite"/>
    </source>
</evidence>
<reference evidence="2 3" key="1">
    <citation type="submission" date="2019-05" db="EMBL/GenBank/DDBJ databases">
        <title>Another draft genome of Portunus trituberculatus and its Hox gene families provides insights of decapod evolution.</title>
        <authorList>
            <person name="Jeong J.-H."/>
            <person name="Song I."/>
            <person name="Kim S."/>
            <person name="Choi T."/>
            <person name="Kim D."/>
            <person name="Ryu S."/>
            <person name="Kim W."/>
        </authorList>
    </citation>
    <scope>NUCLEOTIDE SEQUENCE [LARGE SCALE GENOMIC DNA]</scope>
    <source>
        <tissue evidence="2">Muscle</tissue>
    </source>
</reference>
<dbReference type="Proteomes" id="UP000324222">
    <property type="component" value="Unassembled WGS sequence"/>
</dbReference>
<feature type="compositionally biased region" description="Basic and acidic residues" evidence="1">
    <location>
        <begin position="17"/>
        <end position="30"/>
    </location>
</feature>
<organism evidence="2 3">
    <name type="scientific">Portunus trituberculatus</name>
    <name type="common">Swimming crab</name>
    <name type="synonym">Neptunus trituberculatus</name>
    <dbReference type="NCBI Taxonomy" id="210409"/>
    <lineage>
        <taxon>Eukaryota</taxon>
        <taxon>Metazoa</taxon>
        <taxon>Ecdysozoa</taxon>
        <taxon>Arthropoda</taxon>
        <taxon>Crustacea</taxon>
        <taxon>Multicrustacea</taxon>
        <taxon>Malacostraca</taxon>
        <taxon>Eumalacostraca</taxon>
        <taxon>Eucarida</taxon>
        <taxon>Decapoda</taxon>
        <taxon>Pleocyemata</taxon>
        <taxon>Brachyura</taxon>
        <taxon>Eubrachyura</taxon>
        <taxon>Portunoidea</taxon>
        <taxon>Portunidae</taxon>
        <taxon>Portuninae</taxon>
        <taxon>Portunus</taxon>
    </lineage>
</organism>
<keyword evidence="3" id="KW-1185">Reference proteome</keyword>
<gene>
    <name evidence="2" type="ORF">E2C01_017923</name>
</gene>
<name>A0A5B7DTR0_PORTR</name>
<feature type="region of interest" description="Disordered" evidence="1">
    <location>
        <begin position="1"/>
        <end position="30"/>
    </location>
</feature>
<comment type="caution">
    <text evidence="2">The sequence shown here is derived from an EMBL/GenBank/DDBJ whole genome shotgun (WGS) entry which is preliminary data.</text>
</comment>
<evidence type="ECO:0000313" key="3">
    <source>
        <dbReference type="Proteomes" id="UP000324222"/>
    </source>
</evidence>
<evidence type="ECO:0000313" key="2">
    <source>
        <dbReference type="EMBL" id="MPC24830.1"/>
    </source>
</evidence>
<sequence>MSGELYDQQDVKSAARKSCDEEAGKQGKLEGRVYQDSATLHISWLKDAAQSGEGSMTLSMLGYVEATSKRDEGTVLM</sequence>
<dbReference type="AlphaFoldDB" id="A0A5B7DTR0"/>
<protein>
    <submittedName>
        <fullName evidence="2">Uncharacterized protein</fullName>
    </submittedName>
</protein>
<accession>A0A5B7DTR0</accession>
<proteinExistence type="predicted"/>